<protein>
    <recommendedName>
        <fullName evidence="1">Carbohydrate-binding domain-containing protein</fullName>
    </recommendedName>
</protein>
<accession>A0A3A6TRG8</accession>
<proteinExistence type="predicted"/>
<dbReference type="Gene3D" id="2.60.40.1190">
    <property type="match status" value="1"/>
</dbReference>
<sequence>MSLGLFNPAFARDSKSSHIKIPTLDATIKIDGELSESYWQQAATTKLNFETQPNENTDAPVTTEAKIFATKKSLFVSFVAHDPEPNNVIANLTDRDSSWGEDLVGVRFDTFNNARLAYNFFINPYGVQTDTIENELTGRESDAWDGIWYSAAKRTQTGYQVEIELPLSMFNFDDSLEEQVWGIDFIRYYPRGENIRLSNNKHDRNNNCNLCQIGTASGLKNISQGRGLQITPSLVAARHSSRDTNPVSEWEHGTQTEVSLDTRWAITPSTLLNATINPDFSQIESDAGQLDVNTTFALFYPEKRPFFLDNKDYFDTQENLLHTRNIGAPDYGLKLTSKVDNHTSALLVANDNKTNFLVPGNLGSNVATIDSESINVAGRYRYDFSEKLSVGGLLTIKQADEYHNYVLSGDVKYQSTEQDTFQLQYASSQTEYPKNLYQDQNCDVNDCESVLRTQIDGDFSGSFYRLNYRHARRNWDVFANYESFSDGFRADLGFVDKVDFNKVVSGGSYKWFPKNSFFNLIRVGGDWDMSRNDDGDILEREIESFVNLEGKYQSYISFGAVSRSRVGRRNNSDSTSVKGNSQLFDETQFWFNTEFDPVSSLTLMYRTSWGDAIDFSNNRLGKRLQIRPGFEWNIKNNLALEIGHNFTRLNVEGGRLFTANLTDLRLNWQFSVNSFLRVSSVFTNIVRDPTLYINSNRNKKSSSLSNEVLYGYKLNPLSVFYLGYSDGLISSDEVDSLTADERRIFMKMSYAWVL</sequence>
<dbReference type="EMBL" id="QYYH01000090">
    <property type="protein sequence ID" value="RJY11047.1"/>
    <property type="molecule type" value="Genomic_DNA"/>
</dbReference>
<keyword evidence="3" id="KW-1185">Reference proteome</keyword>
<dbReference type="Proteomes" id="UP000273022">
    <property type="component" value="Unassembled WGS sequence"/>
</dbReference>
<organism evidence="2 3">
    <name type="scientific">Parashewanella spongiae</name>
    <dbReference type="NCBI Taxonomy" id="342950"/>
    <lineage>
        <taxon>Bacteria</taxon>
        <taxon>Pseudomonadati</taxon>
        <taxon>Pseudomonadota</taxon>
        <taxon>Gammaproteobacteria</taxon>
        <taxon>Alteromonadales</taxon>
        <taxon>Shewanellaceae</taxon>
        <taxon>Parashewanella</taxon>
    </lineage>
</organism>
<evidence type="ECO:0000259" key="1">
    <source>
        <dbReference type="Pfam" id="PF06452"/>
    </source>
</evidence>
<dbReference type="SUPFAM" id="SSF49344">
    <property type="entry name" value="CBD9-like"/>
    <property type="match status" value="1"/>
</dbReference>
<dbReference type="InterPro" id="IPR010502">
    <property type="entry name" value="Carb-bd_dom_fam9"/>
</dbReference>
<dbReference type="CDD" id="cd09618">
    <property type="entry name" value="CBM9_like_2"/>
    <property type="match status" value="1"/>
</dbReference>
<name>A0A3A6TRG8_9GAMM</name>
<gene>
    <name evidence="2" type="ORF">D5R81_13665</name>
</gene>
<feature type="domain" description="Carbohydrate-binding" evidence="1">
    <location>
        <begin position="30"/>
        <end position="189"/>
    </location>
</feature>
<dbReference type="AlphaFoldDB" id="A0A3A6TRG8"/>
<reference evidence="2 3" key="1">
    <citation type="submission" date="2018-09" db="EMBL/GenBank/DDBJ databases">
        <title>Phylogeny of the Shewanellaceae, and recommendation for two new genera, Pseudoshewanella and Parashewanella.</title>
        <authorList>
            <person name="Wang G."/>
        </authorList>
    </citation>
    <scope>NUCLEOTIDE SEQUENCE [LARGE SCALE GENOMIC DNA]</scope>
    <source>
        <strain evidence="2 3">KCTC 22492</strain>
    </source>
</reference>
<evidence type="ECO:0000313" key="2">
    <source>
        <dbReference type="EMBL" id="RJY11047.1"/>
    </source>
</evidence>
<comment type="caution">
    <text evidence="2">The sequence shown here is derived from an EMBL/GenBank/DDBJ whole genome shotgun (WGS) entry which is preliminary data.</text>
</comment>
<dbReference type="GO" id="GO:0030246">
    <property type="term" value="F:carbohydrate binding"/>
    <property type="evidence" value="ECO:0007669"/>
    <property type="project" value="InterPro"/>
</dbReference>
<dbReference type="GO" id="GO:0016052">
    <property type="term" value="P:carbohydrate catabolic process"/>
    <property type="evidence" value="ECO:0007669"/>
    <property type="project" value="InterPro"/>
</dbReference>
<dbReference type="Pfam" id="PF06452">
    <property type="entry name" value="CBM9_1"/>
    <property type="match status" value="1"/>
</dbReference>
<evidence type="ECO:0000313" key="3">
    <source>
        <dbReference type="Proteomes" id="UP000273022"/>
    </source>
</evidence>
<dbReference type="RefSeq" id="WP_121854196.1">
    <property type="nucleotide sequence ID" value="NZ_CP037952.1"/>
</dbReference>
<dbReference type="OrthoDB" id="9786766at2"/>
<dbReference type="GO" id="GO:0004553">
    <property type="term" value="F:hydrolase activity, hydrolyzing O-glycosyl compounds"/>
    <property type="evidence" value="ECO:0007669"/>
    <property type="project" value="InterPro"/>
</dbReference>